<evidence type="ECO:0000313" key="9">
    <source>
        <dbReference type="EMBL" id="OAV86941.1"/>
    </source>
</evidence>
<dbReference type="GO" id="GO:0007059">
    <property type="term" value="P:chromosome segregation"/>
    <property type="evidence" value="ECO:0007669"/>
    <property type="project" value="UniProtKB-KW"/>
</dbReference>
<sequence>MSSPVTPRKRTHDDAAADHAAPPLFLGTPPAQYVAVKIMPRELMYTLTYLVSLAVHFDGHGKSPKSLVYAQEGLKQVDRQLMRGFPSLAGGRSSGGYLASMADHLRLLMRIKTELTVLSVQLAIVRTDYLEADRLLVEVIKTTCEQGRWAAESGRVAFLKSMLSHATGNLGMARQSLLTSMHLAPAGGELGVLAKACYVLLRLAEPAEQRSEAVDRLIGELAPLAKTGLPAVAMAVHVVLALSCGEIVKAKHHLTSALNEANKTANTHLKMGLLGLLSTMFLNTRSDQATKMLTSCYKLSQGFAGGPPLQPVAGNVAAGSSLGLCVARKLVEIYEAQAAADAAAEGDGPSEELGLRTARLAAATTLQQRLLEQTPLL</sequence>
<dbReference type="EMBL" id="ADAS02000698">
    <property type="protein sequence ID" value="OAV86941.1"/>
    <property type="molecule type" value="Genomic_DNA"/>
</dbReference>
<evidence type="ECO:0000256" key="5">
    <source>
        <dbReference type="ARBA" id="ARBA00022829"/>
    </source>
</evidence>
<keyword evidence="3" id="KW-0132">Cell division</keyword>
<dbReference type="VEuPathDB" id="FungiDB:PTTG_29655"/>
<feature type="region of interest" description="Disordered" evidence="8">
    <location>
        <begin position="1"/>
        <end position="23"/>
    </location>
</feature>
<dbReference type="GO" id="GO:0005634">
    <property type="term" value="C:nucleus"/>
    <property type="evidence" value="ECO:0007669"/>
    <property type="project" value="UniProtKB-SubCell"/>
</dbReference>
<evidence type="ECO:0000256" key="4">
    <source>
        <dbReference type="ARBA" id="ARBA00022776"/>
    </source>
</evidence>
<comment type="subcellular location">
    <subcellularLocation>
        <location evidence="1">Nucleus</location>
    </subcellularLocation>
</comment>
<dbReference type="EnsemblFungi" id="PTTG_29655-t43_1">
    <property type="protein sequence ID" value="PTTG_29655-t43_1-p1"/>
    <property type="gene ID" value="PTTG_29655"/>
</dbReference>
<reference evidence="10 11" key="3">
    <citation type="journal article" date="2017" name="G3 (Bethesda)">
        <title>Comparative analysis highlights variable genome content of wheat rusts and divergence of the mating loci.</title>
        <authorList>
            <person name="Cuomo C.A."/>
            <person name="Bakkeren G."/>
            <person name="Khalil H.B."/>
            <person name="Panwar V."/>
            <person name="Joly D."/>
            <person name="Linning R."/>
            <person name="Sakthikumar S."/>
            <person name="Song X."/>
            <person name="Adiconis X."/>
            <person name="Fan L."/>
            <person name="Goldberg J.M."/>
            <person name="Levin J.Z."/>
            <person name="Young S."/>
            <person name="Zeng Q."/>
            <person name="Anikster Y."/>
            <person name="Bruce M."/>
            <person name="Wang M."/>
            <person name="Yin C."/>
            <person name="McCallum B."/>
            <person name="Szabo L.J."/>
            <person name="Hulbert S."/>
            <person name="Chen X."/>
            <person name="Fellers J.P."/>
        </authorList>
    </citation>
    <scope>NUCLEOTIDE SEQUENCE</scope>
    <source>
        <strain evidence="11">Isolate 1-1 / race 1 (BBBD)</strain>
        <strain evidence="10">isolate 1-1 / race 1 (BBBD)</strain>
    </source>
</reference>
<dbReference type="Proteomes" id="UP000005240">
    <property type="component" value="Unassembled WGS sequence"/>
</dbReference>
<name>A0A180G2Q3_PUCT1</name>
<evidence type="ECO:0000256" key="8">
    <source>
        <dbReference type="SAM" id="MobiDB-lite"/>
    </source>
</evidence>
<accession>A0A180G2Q3</accession>
<keyword evidence="5" id="KW-0159">Chromosome partition</keyword>
<dbReference type="InterPro" id="IPR019440">
    <property type="entry name" value="MAU2"/>
</dbReference>
<proteinExistence type="inferred from homology"/>
<evidence type="ECO:0000256" key="6">
    <source>
        <dbReference type="ARBA" id="ARBA00023242"/>
    </source>
</evidence>
<dbReference type="OrthoDB" id="5565328at2759"/>
<comment type="similarity">
    <text evidence="2">Belongs to the SCC4/mau-2 family.</text>
</comment>
<keyword evidence="11" id="KW-1185">Reference proteome</keyword>
<reference evidence="9" key="2">
    <citation type="submission" date="2016-05" db="EMBL/GenBank/DDBJ databases">
        <title>Comparative analysis highlights variable genome content of wheat rusts and divergence of the mating loci.</title>
        <authorList>
            <person name="Cuomo C.A."/>
            <person name="Bakkeren G."/>
            <person name="Szabo L."/>
            <person name="Khalil H."/>
            <person name="Joly D."/>
            <person name="Goldberg J."/>
            <person name="Young S."/>
            <person name="Zeng Q."/>
            <person name="Fellers J."/>
        </authorList>
    </citation>
    <scope>NUCLEOTIDE SEQUENCE [LARGE SCALE GENOMIC DNA]</scope>
    <source>
        <strain evidence="9">1-1 BBBD Race 1</strain>
    </source>
</reference>
<evidence type="ECO:0000313" key="10">
    <source>
        <dbReference type="EnsemblFungi" id="PTTG_29655-t43_1-p1"/>
    </source>
</evidence>
<dbReference type="AlphaFoldDB" id="A0A180G2Q3"/>
<evidence type="ECO:0000256" key="2">
    <source>
        <dbReference type="ARBA" id="ARBA00008585"/>
    </source>
</evidence>
<keyword evidence="6" id="KW-0539">Nucleus</keyword>
<dbReference type="GO" id="GO:0051301">
    <property type="term" value="P:cell division"/>
    <property type="evidence" value="ECO:0007669"/>
    <property type="project" value="UniProtKB-KW"/>
</dbReference>
<gene>
    <name evidence="9" type="ORF">PTTG_29655</name>
</gene>
<evidence type="ECO:0000313" key="11">
    <source>
        <dbReference type="Proteomes" id="UP000005240"/>
    </source>
</evidence>
<reference evidence="9" key="1">
    <citation type="submission" date="2009-11" db="EMBL/GenBank/DDBJ databases">
        <authorList>
            <consortium name="The Broad Institute Genome Sequencing Platform"/>
            <person name="Ward D."/>
            <person name="Feldgarden M."/>
            <person name="Earl A."/>
            <person name="Young S.K."/>
            <person name="Zeng Q."/>
            <person name="Koehrsen M."/>
            <person name="Alvarado L."/>
            <person name="Berlin A."/>
            <person name="Bochicchio J."/>
            <person name="Borenstein D."/>
            <person name="Chapman S.B."/>
            <person name="Chen Z."/>
            <person name="Engels R."/>
            <person name="Freedman E."/>
            <person name="Gellesch M."/>
            <person name="Goldberg J."/>
            <person name="Griggs A."/>
            <person name="Gujja S."/>
            <person name="Heilman E."/>
            <person name="Heiman D."/>
            <person name="Hepburn T."/>
            <person name="Howarth C."/>
            <person name="Jen D."/>
            <person name="Larson L."/>
            <person name="Lewis B."/>
            <person name="Mehta T."/>
            <person name="Park D."/>
            <person name="Pearson M."/>
            <person name="Roberts A."/>
            <person name="Saif S."/>
            <person name="Shea T."/>
            <person name="Shenoy N."/>
            <person name="Sisk P."/>
            <person name="Stolte C."/>
            <person name="Sykes S."/>
            <person name="Thomson T."/>
            <person name="Walk T."/>
            <person name="White J."/>
            <person name="Yandava C."/>
            <person name="Izard J."/>
            <person name="Baranova O.V."/>
            <person name="Blanton J.M."/>
            <person name="Tanner A.C."/>
            <person name="Dewhirst F.E."/>
            <person name="Haas B."/>
            <person name="Nusbaum C."/>
            <person name="Birren B."/>
        </authorList>
    </citation>
    <scope>NUCLEOTIDE SEQUENCE [LARGE SCALE GENOMIC DNA]</scope>
    <source>
        <strain evidence="9">1-1 BBBD Race 1</strain>
    </source>
</reference>
<evidence type="ECO:0000256" key="1">
    <source>
        <dbReference type="ARBA" id="ARBA00004123"/>
    </source>
</evidence>
<keyword evidence="4" id="KW-0498">Mitosis</keyword>
<dbReference type="STRING" id="630390.A0A180G2Q3"/>
<dbReference type="PANTHER" id="PTHR21394">
    <property type="entry name" value="MAU2 CHROMATID COHESION FACTOR HOMOLOG"/>
    <property type="match status" value="1"/>
</dbReference>
<reference evidence="10" key="4">
    <citation type="submission" date="2025-05" db="UniProtKB">
        <authorList>
            <consortium name="EnsemblFungi"/>
        </authorList>
    </citation>
    <scope>IDENTIFICATION</scope>
    <source>
        <strain evidence="10">isolate 1-1 / race 1 (BBBD)</strain>
    </source>
</reference>
<evidence type="ECO:0008006" key="12">
    <source>
        <dbReference type="Google" id="ProtNLM"/>
    </source>
</evidence>
<dbReference type="GO" id="GO:0007064">
    <property type="term" value="P:mitotic sister chromatid cohesion"/>
    <property type="evidence" value="ECO:0007669"/>
    <property type="project" value="InterPro"/>
</dbReference>
<protein>
    <recommendedName>
        <fullName evidence="12">Cohesin loading factor</fullName>
    </recommendedName>
</protein>
<evidence type="ECO:0000256" key="3">
    <source>
        <dbReference type="ARBA" id="ARBA00022618"/>
    </source>
</evidence>
<dbReference type="Pfam" id="PF10345">
    <property type="entry name" value="Cohesin_load"/>
    <property type="match status" value="1"/>
</dbReference>
<keyword evidence="7" id="KW-0131">Cell cycle</keyword>
<evidence type="ECO:0000256" key="7">
    <source>
        <dbReference type="ARBA" id="ARBA00023306"/>
    </source>
</evidence>
<organism evidence="9">
    <name type="scientific">Puccinia triticina (isolate 1-1 / race 1 (BBBD))</name>
    <name type="common">Brown leaf rust fungus</name>
    <dbReference type="NCBI Taxonomy" id="630390"/>
    <lineage>
        <taxon>Eukaryota</taxon>
        <taxon>Fungi</taxon>
        <taxon>Dikarya</taxon>
        <taxon>Basidiomycota</taxon>
        <taxon>Pucciniomycotina</taxon>
        <taxon>Pucciniomycetes</taxon>
        <taxon>Pucciniales</taxon>
        <taxon>Pucciniaceae</taxon>
        <taxon>Puccinia</taxon>
    </lineage>
</organism>